<sequence>MLFFQRLSPYQPQALAVLRIMTALLFIEHGTMKLFAFPAQAGDGTLSTLSLIAALLELFGGILILLGFLTRPVAFILSGEMAVAYFMAHHPKSFFPVLNGGDSAILFCFVFLYLVFAGAGAWSVDNRRA</sequence>
<dbReference type="InterPro" id="IPR051907">
    <property type="entry name" value="DoxX-like_oxidoreductase"/>
</dbReference>
<gene>
    <name evidence="8" type="ORF">E2F50_00455</name>
</gene>
<dbReference type="InterPro" id="IPR032808">
    <property type="entry name" value="DoxX"/>
</dbReference>
<evidence type="ECO:0000256" key="1">
    <source>
        <dbReference type="ARBA" id="ARBA00004651"/>
    </source>
</evidence>
<name>A0A4R5ULR7_9HYPH</name>
<comment type="similarity">
    <text evidence="2">Belongs to the DoxX family.</text>
</comment>
<evidence type="ECO:0000256" key="6">
    <source>
        <dbReference type="ARBA" id="ARBA00023136"/>
    </source>
</evidence>
<evidence type="ECO:0000313" key="8">
    <source>
        <dbReference type="EMBL" id="TDK38664.1"/>
    </source>
</evidence>
<feature type="transmembrane region" description="Helical" evidence="7">
    <location>
        <begin position="44"/>
        <end position="66"/>
    </location>
</feature>
<feature type="transmembrane region" description="Helical" evidence="7">
    <location>
        <begin position="103"/>
        <end position="124"/>
    </location>
</feature>
<reference evidence="8 9" key="1">
    <citation type="submission" date="2019-03" db="EMBL/GenBank/DDBJ databases">
        <title>Rhizobium sp. nov., an bacterium isolated from biocrust in Mu Us Desert.</title>
        <authorList>
            <person name="Lixiong L."/>
        </authorList>
    </citation>
    <scope>NUCLEOTIDE SEQUENCE [LARGE SCALE GENOMIC DNA]</scope>
    <source>
        <strain evidence="8 9">SPY-1</strain>
    </source>
</reference>
<evidence type="ECO:0000256" key="7">
    <source>
        <dbReference type="SAM" id="Phobius"/>
    </source>
</evidence>
<protein>
    <submittedName>
        <fullName evidence="8">DoxX family protein</fullName>
    </submittedName>
</protein>
<dbReference type="GO" id="GO:0005886">
    <property type="term" value="C:plasma membrane"/>
    <property type="evidence" value="ECO:0007669"/>
    <property type="project" value="UniProtKB-SubCell"/>
</dbReference>
<dbReference type="OrthoDB" id="9808524at2"/>
<comment type="subcellular location">
    <subcellularLocation>
        <location evidence="1">Cell membrane</location>
        <topology evidence="1">Multi-pass membrane protein</topology>
    </subcellularLocation>
</comment>
<dbReference type="AlphaFoldDB" id="A0A4R5ULR7"/>
<keyword evidence="6 7" id="KW-0472">Membrane</keyword>
<dbReference type="EMBL" id="SMTL01000001">
    <property type="protein sequence ID" value="TDK38664.1"/>
    <property type="molecule type" value="Genomic_DNA"/>
</dbReference>
<evidence type="ECO:0000256" key="5">
    <source>
        <dbReference type="ARBA" id="ARBA00022989"/>
    </source>
</evidence>
<dbReference type="PANTHER" id="PTHR33452:SF4">
    <property type="entry name" value="BLL4328 PROTEIN"/>
    <property type="match status" value="1"/>
</dbReference>
<keyword evidence="9" id="KW-1185">Reference proteome</keyword>
<keyword evidence="3" id="KW-1003">Cell membrane</keyword>
<feature type="transmembrane region" description="Helical" evidence="7">
    <location>
        <begin position="12"/>
        <end position="32"/>
    </location>
</feature>
<evidence type="ECO:0000256" key="2">
    <source>
        <dbReference type="ARBA" id="ARBA00006679"/>
    </source>
</evidence>
<dbReference type="Pfam" id="PF07681">
    <property type="entry name" value="DoxX"/>
    <property type="match status" value="1"/>
</dbReference>
<dbReference type="RefSeq" id="WP_133314113.1">
    <property type="nucleotide sequence ID" value="NZ_SMTL01000001.1"/>
</dbReference>
<accession>A0A4R5ULR7</accession>
<keyword evidence="5 7" id="KW-1133">Transmembrane helix</keyword>
<organism evidence="8 9">
    <name type="scientific">Rhizobium deserti</name>
    <dbReference type="NCBI Taxonomy" id="2547961"/>
    <lineage>
        <taxon>Bacteria</taxon>
        <taxon>Pseudomonadati</taxon>
        <taxon>Pseudomonadota</taxon>
        <taxon>Alphaproteobacteria</taxon>
        <taxon>Hyphomicrobiales</taxon>
        <taxon>Rhizobiaceae</taxon>
        <taxon>Rhizobium/Agrobacterium group</taxon>
        <taxon>Rhizobium</taxon>
    </lineage>
</organism>
<evidence type="ECO:0000256" key="4">
    <source>
        <dbReference type="ARBA" id="ARBA00022692"/>
    </source>
</evidence>
<keyword evidence="4 7" id="KW-0812">Transmembrane</keyword>
<evidence type="ECO:0000313" key="9">
    <source>
        <dbReference type="Proteomes" id="UP000295238"/>
    </source>
</evidence>
<comment type="caution">
    <text evidence="8">The sequence shown here is derived from an EMBL/GenBank/DDBJ whole genome shotgun (WGS) entry which is preliminary data.</text>
</comment>
<dbReference type="Proteomes" id="UP000295238">
    <property type="component" value="Unassembled WGS sequence"/>
</dbReference>
<dbReference type="PANTHER" id="PTHR33452">
    <property type="entry name" value="OXIDOREDUCTASE CATD-RELATED"/>
    <property type="match status" value="1"/>
</dbReference>
<proteinExistence type="inferred from homology"/>
<evidence type="ECO:0000256" key="3">
    <source>
        <dbReference type="ARBA" id="ARBA00022475"/>
    </source>
</evidence>